<evidence type="ECO:0000313" key="8">
    <source>
        <dbReference type="EMBL" id="KAB0387161.1"/>
    </source>
</evidence>
<evidence type="ECO:0000256" key="5">
    <source>
        <dbReference type="ARBA" id="ARBA00022824"/>
    </source>
</evidence>
<keyword evidence="6" id="KW-1133">Transmembrane helix</keyword>
<evidence type="ECO:0000256" key="2">
    <source>
        <dbReference type="ARBA" id="ARBA00009731"/>
    </source>
</evidence>
<dbReference type="PANTHER" id="PTHR12154:SF4">
    <property type="entry name" value="UDP-N-ACETYLGLUCOSAMINE TRANSFERASE SUBUNIT ALG14 HOMOLOG"/>
    <property type="match status" value="1"/>
</dbReference>
<sequence>MVSCLMSLRLGGPWLRDQFLHANTNMCTSFPEYYVHRIPRSREVQQSWLSSVLTTLYSMWLSFPLTYRVKPDLNRIEKCVGICILFSLPNSCSKHNIVNQLYPSKNFKN</sequence>
<keyword evidence="4" id="KW-0812">Transmembrane</keyword>
<gene>
    <name evidence="8" type="ORF">FD755_002117</name>
</gene>
<evidence type="ECO:0000256" key="1">
    <source>
        <dbReference type="ARBA" id="ARBA00004389"/>
    </source>
</evidence>
<dbReference type="PANTHER" id="PTHR12154">
    <property type="entry name" value="GLYCOSYL TRANSFERASE-RELATED"/>
    <property type="match status" value="1"/>
</dbReference>
<dbReference type="EMBL" id="VCEB01000001">
    <property type="protein sequence ID" value="KAB0387161.1"/>
    <property type="molecule type" value="Genomic_DNA"/>
</dbReference>
<dbReference type="GO" id="GO:0043541">
    <property type="term" value="C:UDP-N-acetylglucosamine transferase complex"/>
    <property type="evidence" value="ECO:0007669"/>
    <property type="project" value="TreeGrafter"/>
</dbReference>
<evidence type="ECO:0000256" key="4">
    <source>
        <dbReference type="ARBA" id="ARBA00022692"/>
    </source>
</evidence>
<organism evidence="8 9">
    <name type="scientific">Muntiacus reevesi</name>
    <name type="common">Reeves' muntjac</name>
    <name type="synonym">Cervus reevesi</name>
    <dbReference type="NCBI Taxonomy" id="9886"/>
    <lineage>
        <taxon>Eukaryota</taxon>
        <taxon>Metazoa</taxon>
        <taxon>Chordata</taxon>
        <taxon>Craniata</taxon>
        <taxon>Vertebrata</taxon>
        <taxon>Euteleostomi</taxon>
        <taxon>Mammalia</taxon>
        <taxon>Eutheria</taxon>
        <taxon>Laurasiatheria</taxon>
        <taxon>Artiodactyla</taxon>
        <taxon>Ruminantia</taxon>
        <taxon>Pecora</taxon>
        <taxon>Cervidae</taxon>
        <taxon>Muntiacinae</taxon>
        <taxon>Muntiacus</taxon>
    </lineage>
</organism>
<keyword evidence="7" id="KW-0472">Membrane</keyword>
<dbReference type="Pfam" id="PF08660">
    <property type="entry name" value="Alg14"/>
    <property type="match status" value="1"/>
</dbReference>
<evidence type="ECO:0000256" key="6">
    <source>
        <dbReference type="ARBA" id="ARBA00022989"/>
    </source>
</evidence>
<dbReference type="AlphaFoldDB" id="A0A5J5N3A7"/>
<protein>
    <recommendedName>
        <fullName evidence="3">UDP-N-acetylglucosamine transferase subunit ALG14</fullName>
    </recommendedName>
</protein>
<keyword evidence="5" id="KW-0256">Endoplasmic reticulum</keyword>
<accession>A0A5J5N3A7</accession>
<dbReference type="GO" id="GO:0004577">
    <property type="term" value="F:N-acetylglucosaminyldiphosphodolichol N-acetylglucosaminyltransferase activity"/>
    <property type="evidence" value="ECO:0007669"/>
    <property type="project" value="TreeGrafter"/>
</dbReference>
<comment type="similarity">
    <text evidence="2">Belongs to the ALG14 family.</text>
</comment>
<proteinExistence type="inferred from homology"/>
<evidence type="ECO:0000256" key="3">
    <source>
        <dbReference type="ARBA" id="ARBA00017467"/>
    </source>
</evidence>
<dbReference type="Proteomes" id="UP000326062">
    <property type="component" value="Chromosome 1"/>
</dbReference>
<evidence type="ECO:0000313" key="9">
    <source>
        <dbReference type="Proteomes" id="UP000326062"/>
    </source>
</evidence>
<comment type="caution">
    <text evidence="8">The sequence shown here is derived from an EMBL/GenBank/DDBJ whole genome shotgun (WGS) entry which is preliminary data.</text>
</comment>
<keyword evidence="9" id="KW-1185">Reference proteome</keyword>
<name>A0A5J5N3A7_MUNRE</name>
<evidence type="ECO:0000256" key="7">
    <source>
        <dbReference type="ARBA" id="ARBA00023136"/>
    </source>
</evidence>
<comment type="subcellular location">
    <subcellularLocation>
        <location evidence="1">Endoplasmic reticulum membrane</location>
        <topology evidence="1">Single-pass membrane protein</topology>
    </subcellularLocation>
</comment>
<reference evidence="8 9" key="1">
    <citation type="submission" date="2019-06" db="EMBL/GenBank/DDBJ databases">
        <title>Discovery of a novel chromosome fission-fusion reversal in muntjac.</title>
        <authorList>
            <person name="Mudd A.B."/>
            <person name="Bredeson J.V."/>
            <person name="Baum R."/>
            <person name="Hockemeyer D."/>
            <person name="Rokhsar D.S."/>
        </authorList>
    </citation>
    <scope>NUCLEOTIDE SEQUENCE [LARGE SCALE GENOMIC DNA]</scope>
    <source>
        <strain evidence="8">UCam_UCB_Mr</strain>
        <tissue evidence="8">Fibroblast cell line</tissue>
    </source>
</reference>
<dbReference type="GO" id="GO:0006488">
    <property type="term" value="P:dolichol-linked oligosaccharide biosynthetic process"/>
    <property type="evidence" value="ECO:0007669"/>
    <property type="project" value="InterPro"/>
</dbReference>
<dbReference type="InterPro" id="IPR013969">
    <property type="entry name" value="Oligosacch_biosynth_Alg14"/>
</dbReference>